<keyword evidence="3" id="KW-1185">Reference proteome</keyword>
<evidence type="ECO:0000313" key="3">
    <source>
        <dbReference type="Proteomes" id="UP000192578"/>
    </source>
</evidence>
<dbReference type="InterPro" id="IPR035979">
    <property type="entry name" value="RBD_domain_sf"/>
</dbReference>
<dbReference type="AlphaFoldDB" id="A0A1W0X7P2"/>
<evidence type="ECO:0000313" key="2">
    <source>
        <dbReference type="EMBL" id="OQV23547.1"/>
    </source>
</evidence>
<organism evidence="2 3">
    <name type="scientific">Hypsibius exemplaris</name>
    <name type="common">Freshwater tardigrade</name>
    <dbReference type="NCBI Taxonomy" id="2072580"/>
    <lineage>
        <taxon>Eukaryota</taxon>
        <taxon>Metazoa</taxon>
        <taxon>Ecdysozoa</taxon>
        <taxon>Tardigrada</taxon>
        <taxon>Eutardigrada</taxon>
        <taxon>Parachela</taxon>
        <taxon>Hypsibioidea</taxon>
        <taxon>Hypsibiidae</taxon>
        <taxon>Hypsibius</taxon>
    </lineage>
</organism>
<feature type="region of interest" description="Disordered" evidence="1">
    <location>
        <begin position="26"/>
        <end position="198"/>
    </location>
</feature>
<name>A0A1W0X7P2_HYPEX</name>
<dbReference type="EMBL" id="MTYJ01000011">
    <property type="protein sequence ID" value="OQV23547.1"/>
    <property type="molecule type" value="Genomic_DNA"/>
</dbReference>
<dbReference type="OrthoDB" id="267048at2759"/>
<dbReference type="SUPFAM" id="SSF54928">
    <property type="entry name" value="RNA-binding domain, RBD"/>
    <property type="match status" value="1"/>
</dbReference>
<evidence type="ECO:0000256" key="1">
    <source>
        <dbReference type="SAM" id="MobiDB-lite"/>
    </source>
</evidence>
<dbReference type="GO" id="GO:0003676">
    <property type="term" value="F:nucleic acid binding"/>
    <property type="evidence" value="ECO:0007669"/>
    <property type="project" value="InterPro"/>
</dbReference>
<feature type="compositionally biased region" description="Basic and acidic residues" evidence="1">
    <location>
        <begin position="26"/>
        <end position="37"/>
    </location>
</feature>
<feature type="compositionally biased region" description="Basic and acidic residues" evidence="1">
    <location>
        <begin position="81"/>
        <end position="91"/>
    </location>
</feature>
<dbReference type="InterPro" id="IPR012677">
    <property type="entry name" value="Nucleotide-bd_a/b_plait_sf"/>
</dbReference>
<comment type="caution">
    <text evidence="2">The sequence shown here is derived from an EMBL/GenBank/DDBJ whole genome shotgun (WGS) entry which is preliminary data.</text>
</comment>
<reference evidence="3" key="1">
    <citation type="submission" date="2017-01" db="EMBL/GenBank/DDBJ databases">
        <title>Comparative genomics of anhydrobiosis in the tardigrade Hypsibius dujardini.</title>
        <authorList>
            <person name="Yoshida Y."/>
            <person name="Koutsovoulos G."/>
            <person name="Laetsch D."/>
            <person name="Stevens L."/>
            <person name="Kumar S."/>
            <person name="Horikawa D."/>
            <person name="Ishino K."/>
            <person name="Komine S."/>
            <person name="Tomita M."/>
            <person name="Blaxter M."/>
            <person name="Arakawa K."/>
        </authorList>
    </citation>
    <scope>NUCLEOTIDE SEQUENCE [LARGE SCALE GENOMIC DNA]</scope>
    <source>
        <strain evidence="3">Z151</strain>
    </source>
</reference>
<protein>
    <recommendedName>
        <fullName evidence="4">Negative elongation factor E</fullName>
    </recommendedName>
</protein>
<proteinExistence type="predicted"/>
<gene>
    <name evidence="2" type="ORF">BV898_02665</name>
</gene>
<accession>A0A1W0X7P2</accession>
<feature type="compositionally biased region" description="Polar residues" evidence="1">
    <location>
        <begin position="165"/>
        <end position="177"/>
    </location>
</feature>
<feature type="region of interest" description="Disordered" evidence="1">
    <location>
        <begin position="262"/>
        <end position="296"/>
    </location>
</feature>
<evidence type="ECO:0008006" key="4">
    <source>
        <dbReference type="Google" id="ProtNLM"/>
    </source>
</evidence>
<dbReference type="Gene3D" id="3.30.70.330">
    <property type="match status" value="1"/>
</dbReference>
<sequence length="306" mass="33889">MDLPDELTAAEVELRLIYTEYRELKQEEERKKNADKAAHKKSGTDVVAVDSAEMAKKLQSSGLLEKIRADDAPKTQYKRASNLERRLHTKVEPSSPTSSPDVKDAAKLPTSRDASAGPTHNPPRPGPNPTKDYRYPPQPRADVNTSSQPPAKPNNMFAAFLGATGKTSNTSGSTDNAPSYSYSSTDRRSSPTRQPEFGYQANGYRQKMVLLEAENVQERFVRSTFEKFGPLLRVTSVPEKKQAFILFKIWEHSQNAIRELNSKNEPKNRTDATTPWASKPGAVPAPASTVNPVTRGLVTYEDGELD</sequence>
<dbReference type="Proteomes" id="UP000192578">
    <property type="component" value="Unassembled WGS sequence"/>
</dbReference>